<dbReference type="Proteomes" id="UP000828941">
    <property type="component" value="Chromosome 13"/>
</dbReference>
<keyword evidence="2" id="KW-1185">Reference proteome</keyword>
<reference evidence="1 2" key="1">
    <citation type="journal article" date="2022" name="DNA Res.">
        <title>Chromosomal-level genome assembly of the orchid tree Bauhinia variegata (Leguminosae; Cercidoideae) supports the allotetraploid origin hypothesis of Bauhinia.</title>
        <authorList>
            <person name="Zhong Y."/>
            <person name="Chen Y."/>
            <person name="Zheng D."/>
            <person name="Pang J."/>
            <person name="Liu Y."/>
            <person name="Luo S."/>
            <person name="Meng S."/>
            <person name="Qian L."/>
            <person name="Wei D."/>
            <person name="Dai S."/>
            <person name="Zhou R."/>
        </authorList>
    </citation>
    <scope>NUCLEOTIDE SEQUENCE [LARGE SCALE GENOMIC DNA]</scope>
    <source>
        <strain evidence="1">BV-YZ2020</strain>
    </source>
</reference>
<comment type="caution">
    <text evidence="1">The sequence shown here is derived from an EMBL/GenBank/DDBJ whole genome shotgun (WGS) entry which is preliminary data.</text>
</comment>
<dbReference type="EMBL" id="CM039438">
    <property type="protein sequence ID" value="KAI4300630.1"/>
    <property type="molecule type" value="Genomic_DNA"/>
</dbReference>
<gene>
    <name evidence="1" type="ORF">L6164_033984</name>
</gene>
<accession>A0ACB9KTU1</accession>
<evidence type="ECO:0000313" key="2">
    <source>
        <dbReference type="Proteomes" id="UP000828941"/>
    </source>
</evidence>
<proteinExistence type="predicted"/>
<protein>
    <submittedName>
        <fullName evidence="1">Uncharacterized protein</fullName>
    </submittedName>
</protein>
<organism evidence="1 2">
    <name type="scientific">Bauhinia variegata</name>
    <name type="common">Purple orchid tree</name>
    <name type="synonym">Phanera variegata</name>
    <dbReference type="NCBI Taxonomy" id="167791"/>
    <lineage>
        <taxon>Eukaryota</taxon>
        <taxon>Viridiplantae</taxon>
        <taxon>Streptophyta</taxon>
        <taxon>Embryophyta</taxon>
        <taxon>Tracheophyta</taxon>
        <taxon>Spermatophyta</taxon>
        <taxon>Magnoliopsida</taxon>
        <taxon>eudicotyledons</taxon>
        <taxon>Gunneridae</taxon>
        <taxon>Pentapetalae</taxon>
        <taxon>rosids</taxon>
        <taxon>fabids</taxon>
        <taxon>Fabales</taxon>
        <taxon>Fabaceae</taxon>
        <taxon>Cercidoideae</taxon>
        <taxon>Cercideae</taxon>
        <taxon>Bauhiniinae</taxon>
        <taxon>Bauhinia</taxon>
    </lineage>
</organism>
<sequence length="364" mass="41524">MENQQEITGIPFENFTWKIENFSKQIIKKLRSDAFKGGDCKWRILVGKELDQLSLSLKVSGSIPDYCWTRFAYFRLALINQLDANKSIVKETQQKFNSGYRIWVAFDNFQPSHSRSASISNMSSTHDSVSVQECDQTEMEIVLVEDQAIESSFERLSRTAHESSAAEVELIQQEHQQIAAPTAPILYPSISDEEIPFTPLSELIDLSAFGPEEAAFVPLLEEVCSRDPSLIESQRKRSPQFILWAFTALGQVLYFLKTTKLKDMTEDSCNQLQLLWEELGTFGFNLAWLEPRVQSALDSRTYFERVEQLKNLRHNVVAFENEATKLKAKLAIAEIDIELASRELAKVEEGFEEKDIEAELGYGI</sequence>
<evidence type="ECO:0000313" key="1">
    <source>
        <dbReference type="EMBL" id="KAI4300630.1"/>
    </source>
</evidence>
<name>A0ACB9KTU1_BAUVA</name>